<feature type="transmembrane region" description="Helical" evidence="2">
    <location>
        <begin position="671"/>
        <end position="689"/>
    </location>
</feature>
<organism evidence="3 4">
    <name type="scientific">Orenia marismortui</name>
    <dbReference type="NCBI Taxonomy" id="46469"/>
    <lineage>
        <taxon>Bacteria</taxon>
        <taxon>Bacillati</taxon>
        <taxon>Bacillota</taxon>
        <taxon>Clostridia</taxon>
        <taxon>Halanaerobiales</taxon>
        <taxon>Halobacteroidaceae</taxon>
        <taxon>Orenia</taxon>
    </lineage>
</organism>
<feature type="transmembrane region" description="Helical" evidence="2">
    <location>
        <begin position="806"/>
        <end position="827"/>
    </location>
</feature>
<keyword evidence="4" id="KW-1185">Reference proteome</keyword>
<feature type="transmembrane region" description="Helical" evidence="2">
    <location>
        <begin position="1080"/>
        <end position="1097"/>
    </location>
</feature>
<feature type="transmembrane region" description="Helical" evidence="2">
    <location>
        <begin position="396"/>
        <end position="415"/>
    </location>
</feature>
<feature type="transmembrane region" description="Helical" evidence="2">
    <location>
        <begin position="239"/>
        <end position="259"/>
    </location>
</feature>
<feature type="transmembrane region" description="Helical" evidence="2">
    <location>
        <begin position="1020"/>
        <end position="1038"/>
    </location>
</feature>
<dbReference type="STRING" id="926561.GCA_000379025_00770"/>
<feature type="transmembrane region" description="Helical" evidence="2">
    <location>
        <begin position="941"/>
        <end position="961"/>
    </location>
</feature>
<feature type="transmembrane region" description="Helical" evidence="2">
    <location>
        <begin position="590"/>
        <end position="609"/>
    </location>
</feature>
<feature type="transmembrane region" description="Helical" evidence="2">
    <location>
        <begin position="701"/>
        <end position="718"/>
    </location>
</feature>
<feature type="transmembrane region" description="Helical" evidence="2">
    <location>
        <begin position="781"/>
        <end position="799"/>
    </location>
</feature>
<protein>
    <submittedName>
        <fullName evidence="3">Putative membrane protein DUF2339</fullName>
    </submittedName>
</protein>
<name>A0A4V3GYG0_9FIRM</name>
<feature type="transmembrane region" description="Helical" evidence="2">
    <location>
        <begin position="757"/>
        <end position="775"/>
    </location>
</feature>
<dbReference type="RefSeq" id="WP_134115652.1">
    <property type="nucleotide sequence ID" value="NZ_SOEG01000006.1"/>
</dbReference>
<dbReference type="InterPro" id="IPR019286">
    <property type="entry name" value="DUF2339_TM"/>
</dbReference>
<feature type="transmembrane region" description="Helical" evidence="2">
    <location>
        <begin position="371"/>
        <end position="391"/>
    </location>
</feature>
<keyword evidence="2" id="KW-0472">Membrane</keyword>
<feature type="transmembrane region" description="Helical" evidence="2">
    <location>
        <begin position="1264"/>
        <end position="1287"/>
    </location>
</feature>
<feature type="transmembrane region" description="Helical" evidence="2">
    <location>
        <begin position="833"/>
        <end position="855"/>
    </location>
</feature>
<evidence type="ECO:0000256" key="2">
    <source>
        <dbReference type="SAM" id="Phobius"/>
    </source>
</evidence>
<feature type="transmembrane region" description="Helical" evidence="2">
    <location>
        <begin position="296"/>
        <end position="314"/>
    </location>
</feature>
<dbReference type="PANTHER" id="PTHR38434:SF1">
    <property type="entry name" value="BLL2549 PROTEIN"/>
    <property type="match status" value="1"/>
</dbReference>
<evidence type="ECO:0000313" key="4">
    <source>
        <dbReference type="Proteomes" id="UP000295832"/>
    </source>
</evidence>
<dbReference type="Pfam" id="PF10101">
    <property type="entry name" value="DUF2339"/>
    <property type="match status" value="2"/>
</dbReference>
<feature type="transmembrane region" description="Helical" evidence="2">
    <location>
        <begin position="320"/>
        <end position="340"/>
    </location>
</feature>
<feature type="transmembrane region" description="Helical" evidence="2">
    <location>
        <begin position="1157"/>
        <end position="1181"/>
    </location>
</feature>
<feature type="transmembrane region" description="Helical" evidence="2">
    <location>
        <begin position="647"/>
        <end position="665"/>
    </location>
</feature>
<feature type="transmembrane region" description="Helical" evidence="2">
    <location>
        <begin position="1044"/>
        <end position="1068"/>
    </location>
</feature>
<reference evidence="3 4" key="1">
    <citation type="submission" date="2019-03" db="EMBL/GenBank/DDBJ databases">
        <title>Subsurface microbial communities from deep shales in Ohio and West Virginia, USA.</title>
        <authorList>
            <person name="Wrighton K."/>
        </authorList>
    </citation>
    <scope>NUCLEOTIDE SEQUENCE [LARGE SCALE GENOMIC DNA]</scope>
    <source>
        <strain evidence="3 4">MSL 6dP</strain>
    </source>
</reference>
<feature type="transmembrane region" description="Helical" evidence="2">
    <location>
        <begin position="867"/>
        <end position="883"/>
    </location>
</feature>
<feature type="transmembrane region" description="Helical" evidence="2">
    <location>
        <begin position="1211"/>
        <end position="1228"/>
    </location>
</feature>
<feature type="transmembrane region" description="Helical" evidence="2">
    <location>
        <begin position="997"/>
        <end position="1013"/>
    </location>
</feature>
<feature type="transmembrane region" description="Helical" evidence="2">
    <location>
        <begin position="915"/>
        <end position="935"/>
    </location>
</feature>
<feature type="transmembrane region" description="Helical" evidence="2">
    <location>
        <begin position="427"/>
        <end position="446"/>
    </location>
</feature>
<dbReference type="Proteomes" id="UP000295832">
    <property type="component" value="Unassembled WGS sequence"/>
</dbReference>
<dbReference type="EMBL" id="SOEG01000006">
    <property type="protein sequence ID" value="TDX52484.1"/>
    <property type="molecule type" value="Genomic_DNA"/>
</dbReference>
<keyword evidence="2" id="KW-1133">Transmembrane helix</keyword>
<feature type="transmembrane region" description="Helical" evidence="2">
    <location>
        <begin position="566"/>
        <end position="583"/>
    </location>
</feature>
<feature type="coiled-coil region" evidence="1">
    <location>
        <begin position="180"/>
        <end position="207"/>
    </location>
</feature>
<proteinExistence type="predicted"/>
<feature type="transmembrane region" description="Helical" evidence="2">
    <location>
        <begin position="1346"/>
        <end position="1366"/>
    </location>
</feature>
<feature type="transmembrane region" description="Helical" evidence="2">
    <location>
        <begin position="271"/>
        <end position="289"/>
    </location>
</feature>
<evidence type="ECO:0000313" key="3">
    <source>
        <dbReference type="EMBL" id="TDX52484.1"/>
    </source>
</evidence>
<feature type="transmembrane region" description="Helical" evidence="2">
    <location>
        <begin position="1240"/>
        <end position="1258"/>
    </location>
</feature>
<sequence>MFSFILIIIFIIILINLSNEIKNLRKEVRYLKSKVIEFSNFKEKMDEQLLKESGQILEESLVKEELEKVELENEEMQKAVDETEKGEVTKEEIIEDKKKEKVDVTAAGIEDKTSIAIEVEEEADTEEESDTTIDNIEEQTIVKTKEEVNNLQDSLEKDYWKQFAVKEEEDNHLDDNIKSDTSVEQRLNQLDEEVKQERADRMKKFKEMLRGKVVEPFDRAIWSKRSKFDFEKMLSFEYWLNKIGIGLLLLGIIFLFKYSLNQGWVTPQIKVGIGLAIGIALEVIGLRVYSKRARFGQVLIGGGIAALYASGFAAFQLYEIVPYLLAFVFMLAVTLYAYYLSIRQEEVVLALIGFVGGVGTPFLLYSGEGSLVNLMLYLCFIVGGTSLVYLYKGWPLLLWVSVLGGWPLISLGLIGDISYAERRAVQVAIVFFWLIYWTIPVLREVLWSKNKNKWSKPSLDFLKDHLSEDMMAFVNRHVNLLVIITPLISLLYSMKLWKVGYRIWDLGNSSLRWGLIALVGSVAYQVVAYTLKKLKVKEKLEYVHILMAFVLLTMTLVILVEGNTLIAALALETTALMLVSIKLKDKIMNLMSHLIFVVVAIWLGLRLAMNDLIGLPILNTQAIVDIVIIICGLVTTKNIKDKRVSQIYKLFFGHLAILTLLWRELSPVPNGYHLMAIAWAAEALAEYIIAKKYDNKLLKNASHLVFGALLLWRGYWFITETVNGMIVFNMQSLADIVIIAVGFIMSSLDNIKSKNNTLYKIGSYIAVFGLAWRELSALPGYNYVMIAWVLEAVIIHILAYRDSDRFMTLSAHYVFMILGVILGYRLIRGFSYYYLTTPVFNLTALVDLLIITSALGISKIIKKEEKILYRVIPLVMTLGWLFRELSILAYNYVLLAWLIEGLIVHLIAKSKNYNYLKLTAHLTFILMALWVGLRITLGWDSLSLISIGSIVNLLIIASAVYISKKLNSVDKRYYLVGANLLFLAWLFRGLIPFGHSYIMLAWTVEAIIVHLIAKKKKLNYLNDFSHLVFAILGIWIVVRVSSRISGYLPALSFGVLTDFIILVSIALVGQKIVEKRMKNLYLLLSHILFLFCSYQFLSNFIRGHEYTMLVWVIEATTLYIIAKRKDNFDLEVGADFVFGALALWISARIFLNLVDYPILNFAVITEAIVIALIGGTIKLYGKEIELKYCKLLSALLLAGIFYREFEGLYNGYSYIIISWTILGLLLHFDAKRSLDLTAKFSSQAVFAILAAWVVYRIFKIRLGVPILNIMALADILVILCIAIYAYFESDKTKALVYGFFSYLSMLILLYKEFVHLANGQGSVTVAWGIYAISILIFGLRLDKRLFIGTAVATLFVVVGKLFMIDLANVEAIWKILLFIGFGVVFLVISYYLQILWKPKLDEDEMIEQ</sequence>
<feature type="transmembrane region" description="Helical" evidence="2">
    <location>
        <begin position="973"/>
        <end position="991"/>
    </location>
</feature>
<feature type="transmembrane region" description="Helical" evidence="2">
    <location>
        <begin position="6"/>
        <end position="24"/>
    </location>
</feature>
<feature type="coiled-coil region" evidence="1">
    <location>
        <begin position="14"/>
        <end position="86"/>
    </location>
</feature>
<feature type="transmembrane region" description="Helical" evidence="2">
    <location>
        <begin position="1322"/>
        <end position="1339"/>
    </location>
</feature>
<feature type="transmembrane region" description="Helical" evidence="2">
    <location>
        <begin position="473"/>
        <end position="493"/>
    </location>
</feature>
<feature type="transmembrane region" description="Helical" evidence="2">
    <location>
        <begin position="513"/>
        <end position="531"/>
    </location>
</feature>
<gene>
    <name evidence="3" type="ORF">C7959_10647</name>
</gene>
<feature type="transmembrane region" description="Helical" evidence="2">
    <location>
        <begin position="347"/>
        <end position="365"/>
    </location>
</feature>
<comment type="caution">
    <text evidence="3">The sequence shown here is derived from an EMBL/GenBank/DDBJ whole genome shotgun (WGS) entry which is preliminary data.</text>
</comment>
<dbReference type="PANTHER" id="PTHR38434">
    <property type="entry name" value="BLL2549 PROTEIN"/>
    <property type="match status" value="1"/>
</dbReference>
<feature type="transmembrane region" description="Helical" evidence="2">
    <location>
        <begin position="1372"/>
        <end position="1392"/>
    </location>
</feature>
<feature type="transmembrane region" description="Helical" evidence="2">
    <location>
        <begin position="724"/>
        <end position="745"/>
    </location>
</feature>
<keyword evidence="1" id="KW-0175">Coiled coil</keyword>
<feature type="transmembrane region" description="Helical" evidence="2">
    <location>
        <begin position="889"/>
        <end position="908"/>
    </location>
</feature>
<accession>A0A4V3GYG0</accession>
<feature type="transmembrane region" description="Helical" evidence="2">
    <location>
        <begin position="615"/>
        <end position="635"/>
    </location>
</feature>
<evidence type="ECO:0000256" key="1">
    <source>
        <dbReference type="SAM" id="Coils"/>
    </source>
</evidence>
<feature type="transmembrane region" description="Helical" evidence="2">
    <location>
        <begin position="543"/>
        <end position="560"/>
    </location>
</feature>
<keyword evidence="2" id="KW-0812">Transmembrane</keyword>